<feature type="region of interest" description="Disordered" evidence="1">
    <location>
        <begin position="1"/>
        <end position="49"/>
    </location>
</feature>
<reference evidence="2" key="1">
    <citation type="submission" date="2023-06" db="EMBL/GenBank/DDBJ databases">
        <authorList>
            <consortium name="Lawrence Berkeley National Laboratory"/>
            <person name="Ahrendt S."/>
            <person name="Sahu N."/>
            <person name="Indic B."/>
            <person name="Wong-Bajracharya J."/>
            <person name="Merenyi Z."/>
            <person name="Ke H.-M."/>
            <person name="Monk M."/>
            <person name="Kocsube S."/>
            <person name="Drula E."/>
            <person name="Lipzen A."/>
            <person name="Balint B."/>
            <person name="Henrissat B."/>
            <person name="Andreopoulos B."/>
            <person name="Martin F.M."/>
            <person name="Harder C.B."/>
            <person name="Rigling D."/>
            <person name="Ford K.L."/>
            <person name="Foster G.D."/>
            <person name="Pangilinan J."/>
            <person name="Papanicolaou A."/>
            <person name="Barry K."/>
            <person name="LaButti K."/>
            <person name="Viragh M."/>
            <person name="Koriabine M."/>
            <person name="Yan M."/>
            <person name="Riley R."/>
            <person name="Champramary S."/>
            <person name="Plett K.L."/>
            <person name="Tsai I.J."/>
            <person name="Slot J."/>
            <person name="Sipos G."/>
            <person name="Plett J."/>
            <person name="Nagy L.G."/>
            <person name="Grigoriev I.V."/>
        </authorList>
    </citation>
    <scope>NUCLEOTIDE SEQUENCE</scope>
    <source>
        <strain evidence="2">ICMP 16352</strain>
    </source>
</reference>
<accession>A0AA39NTQ0</accession>
<dbReference type="AlphaFoldDB" id="A0AA39NTQ0"/>
<name>A0AA39NTQ0_9AGAR</name>
<dbReference type="EMBL" id="JAUEPR010000048">
    <property type="protein sequence ID" value="KAK0471682.1"/>
    <property type="molecule type" value="Genomic_DNA"/>
</dbReference>
<keyword evidence="3" id="KW-1185">Reference proteome</keyword>
<evidence type="ECO:0000256" key="1">
    <source>
        <dbReference type="SAM" id="MobiDB-lite"/>
    </source>
</evidence>
<dbReference type="Proteomes" id="UP001175227">
    <property type="component" value="Unassembled WGS sequence"/>
</dbReference>
<organism evidence="2 3">
    <name type="scientific">Armillaria novae-zelandiae</name>
    <dbReference type="NCBI Taxonomy" id="153914"/>
    <lineage>
        <taxon>Eukaryota</taxon>
        <taxon>Fungi</taxon>
        <taxon>Dikarya</taxon>
        <taxon>Basidiomycota</taxon>
        <taxon>Agaricomycotina</taxon>
        <taxon>Agaricomycetes</taxon>
        <taxon>Agaricomycetidae</taxon>
        <taxon>Agaricales</taxon>
        <taxon>Marasmiineae</taxon>
        <taxon>Physalacriaceae</taxon>
        <taxon>Armillaria</taxon>
    </lineage>
</organism>
<proteinExistence type="predicted"/>
<sequence length="111" mass="11846">MGPVNPPVAGSGGRHGVLARPPGKSEKSNAAPHNRNAFIGPSTVVEGHPDEMDEMAPALLVPQSEVNTSGKKRRHVLLKLLRRLSVTRAAVARAFKKLTGLGIRRCINAQK</sequence>
<protein>
    <submittedName>
        <fullName evidence="2">Uncharacterized protein</fullName>
    </submittedName>
</protein>
<comment type="caution">
    <text evidence="2">The sequence shown here is derived from an EMBL/GenBank/DDBJ whole genome shotgun (WGS) entry which is preliminary data.</text>
</comment>
<gene>
    <name evidence="2" type="ORF">IW261DRAFT_1571738</name>
</gene>
<evidence type="ECO:0000313" key="3">
    <source>
        <dbReference type="Proteomes" id="UP001175227"/>
    </source>
</evidence>
<evidence type="ECO:0000313" key="2">
    <source>
        <dbReference type="EMBL" id="KAK0471682.1"/>
    </source>
</evidence>